<keyword evidence="3 5" id="KW-1133">Transmembrane helix</keyword>
<feature type="transmembrane region" description="Helical" evidence="5">
    <location>
        <begin position="430"/>
        <end position="450"/>
    </location>
</feature>
<dbReference type="HOGENOM" id="CLU_001265_46_4_4"/>
<dbReference type="AlphaFoldDB" id="F2L8W3"/>
<dbReference type="InterPro" id="IPR020846">
    <property type="entry name" value="MFS_dom"/>
</dbReference>
<dbReference type="KEGG" id="bgd:bgla_1g32850"/>
<comment type="subcellular location">
    <subcellularLocation>
        <location evidence="1">Membrane</location>
        <topology evidence="1">Multi-pass membrane protein</topology>
    </subcellularLocation>
</comment>
<name>F2L8W3_BURGS</name>
<feature type="transmembrane region" description="Helical" evidence="5">
    <location>
        <begin position="154"/>
        <end position="177"/>
    </location>
</feature>
<evidence type="ECO:0000256" key="5">
    <source>
        <dbReference type="SAM" id="Phobius"/>
    </source>
</evidence>
<evidence type="ECO:0000256" key="4">
    <source>
        <dbReference type="ARBA" id="ARBA00023136"/>
    </source>
</evidence>
<dbReference type="RefSeq" id="WP_013699209.1">
    <property type="nucleotide sequence ID" value="NC_015381.1"/>
</dbReference>
<evidence type="ECO:0000256" key="1">
    <source>
        <dbReference type="ARBA" id="ARBA00004141"/>
    </source>
</evidence>
<dbReference type="PROSITE" id="PS00216">
    <property type="entry name" value="SUGAR_TRANSPORT_1"/>
    <property type="match status" value="1"/>
</dbReference>
<evidence type="ECO:0000256" key="2">
    <source>
        <dbReference type="ARBA" id="ARBA00022692"/>
    </source>
</evidence>
<dbReference type="EMBL" id="CP002599">
    <property type="protein sequence ID" value="AEA61891.1"/>
    <property type="molecule type" value="Genomic_DNA"/>
</dbReference>
<dbReference type="Gene3D" id="1.20.1250.20">
    <property type="entry name" value="MFS general substrate transporter like domains"/>
    <property type="match status" value="1"/>
</dbReference>
<dbReference type="SUPFAM" id="SSF103473">
    <property type="entry name" value="MFS general substrate transporter"/>
    <property type="match status" value="1"/>
</dbReference>
<feature type="transmembrane region" description="Helical" evidence="5">
    <location>
        <begin position="97"/>
        <end position="116"/>
    </location>
</feature>
<dbReference type="Pfam" id="PF07690">
    <property type="entry name" value="MFS_1"/>
    <property type="match status" value="1"/>
</dbReference>
<protein>
    <submittedName>
        <fullName evidence="7">Major facilitator superfamily transporter</fullName>
    </submittedName>
</protein>
<dbReference type="InterPro" id="IPR005829">
    <property type="entry name" value="Sugar_transporter_CS"/>
</dbReference>
<gene>
    <name evidence="7" type="ordered locus">bgla_1g32850</name>
</gene>
<feature type="transmembrane region" description="Helical" evidence="5">
    <location>
        <begin position="316"/>
        <end position="333"/>
    </location>
</feature>
<feature type="domain" description="Major facilitator superfamily (MFS) profile" evidence="6">
    <location>
        <begin position="31"/>
        <end position="455"/>
    </location>
</feature>
<dbReference type="GO" id="GO:0005886">
    <property type="term" value="C:plasma membrane"/>
    <property type="evidence" value="ECO:0007669"/>
    <property type="project" value="TreeGrafter"/>
</dbReference>
<accession>F2L8W3</accession>
<sequence length="472" mass="48155">MNGARQAAAAGGVDIGTTLDAGPFSPMQGLAVLLAALSIVLDGFDGQLIGFAIPALIRDWHLAREAFVPAVAAGLVGMGLGSAAAGPFADRFGRRRAVILSVFVFGAATCAIGAAQDIAGLAALRFVAGLGIGGALPSATTLTAEFTPARHRTLMVTATIVCVPLGGMLAGLFAHAVLPVQGWRGLFVAGGALPLLFGVVLLATLPESPRYLARHRARWPELGRLLARMRRPVAANAIFGDPVERRAAANAGADGPGAERRGFRALFADGLAGDTLALWCAFFMSLLAVYSAFSWLPAMLAAQGLSVDVAGSGLTAYNLGGVIGALGCALAIARWGSRWPLVSSALGGAASAAALFGVDVASQRGWLLLGLGLHGLFVNAVQATMYALCAHLYATPVRATGTAGALMVGRLGAIFSAFAGAWVIGAGGKAGYLAMLVVSMTIAALALAVLRDHVKPLRAQWFRREGIAGPSR</sequence>
<dbReference type="STRING" id="999541.bgla_1g32850"/>
<feature type="transmembrane region" description="Helical" evidence="5">
    <location>
        <begin position="122"/>
        <end position="142"/>
    </location>
</feature>
<dbReference type="GO" id="GO:0046943">
    <property type="term" value="F:carboxylic acid transmembrane transporter activity"/>
    <property type="evidence" value="ECO:0007669"/>
    <property type="project" value="TreeGrafter"/>
</dbReference>
<keyword evidence="8" id="KW-1185">Reference proteome</keyword>
<dbReference type="PANTHER" id="PTHR23508:SF10">
    <property type="entry name" value="CARBOXYLIC ACID TRANSPORTER PROTEIN HOMOLOG"/>
    <property type="match status" value="1"/>
</dbReference>
<dbReference type="PROSITE" id="PS50850">
    <property type="entry name" value="MFS"/>
    <property type="match status" value="1"/>
</dbReference>
<dbReference type="InterPro" id="IPR036259">
    <property type="entry name" value="MFS_trans_sf"/>
</dbReference>
<feature type="transmembrane region" description="Helical" evidence="5">
    <location>
        <begin position="183"/>
        <end position="205"/>
    </location>
</feature>
<feature type="transmembrane region" description="Helical" evidence="5">
    <location>
        <begin position="405"/>
        <end position="424"/>
    </location>
</feature>
<evidence type="ECO:0000259" key="6">
    <source>
        <dbReference type="PROSITE" id="PS50850"/>
    </source>
</evidence>
<evidence type="ECO:0000313" key="7">
    <source>
        <dbReference type="EMBL" id="AEA61891.1"/>
    </source>
</evidence>
<proteinExistence type="predicted"/>
<feature type="transmembrane region" description="Helical" evidence="5">
    <location>
        <begin position="276"/>
        <end position="296"/>
    </location>
</feature>
<organism evidence="7 8">
    <name type="scientific">Burkholderia gladioli (strain BSR3)</name>
    <dbReference type="NCBI Taxonomy" id="999541"/>
    <lineage>
        <taxon>Bacteria</taxon>
        <taxon>Pseudomonadati</taxon>
        <taxon>Pseudomonadota</taxon>
        <taxon>Betaproteobacteria</taxon>
        <taxon>Burkholderiales</taxon>
        <taxon>Burkholderiaceae</taxon>
        <taxon>Burkholderia</taxon>
    </lineage>
</organism>
<dbReference type="PROSITE" id="PS00217">
    <property type="entry name" value="SUGAR_TRANSPORT_2"/>
    <property type="match status" value="1"/>
</dbReference>
<evidence type="ECO:0000313" key="8">
    <source>
        <dbReference type="Proteomes" id="UP000008316"/>
    </source>
</evidence>
<dbReference type="InterPro" id="IPR011701">
    <property type="entry name" value="MFS"/>
</dbReference>
<keyword evidence="4 5" id="KW-0472">Membrane</keyword>
<feature type="transmembrane region" description="Helical" evidence="5">
    <location>
        <begin position="66"/>
        <end position="85"/>
    </location>
</feature>
<reference evidence="7 8" key="1">
    <citation type="journal article" date="2011" name="J. Bacteriol.">
        <title>Complete genome sequence of Burkholderia gladioli BSR3.</title>
        <authorList>
            <person name="Seo Y.S."/>
            <person name="Lim J."/>
            <person name="Choi B.S."/>
            <person name="Kim H."/>
            <person name="Goo E."/>
            <person name="Lee B."/>
            <person name="Lim J.S."/>
            <person name="Choi I.Y."/>
            <person name="Moon J.S."/>
            <person name="Kim J."/>
            <person name="Hwang I."/>
        </authorList>
    </citation>
    <scope>NUCLEOTIDE SEQUENCE [LARGE SCALE GENOMIC DNA]</scope>
    <source>
        <strain evidence="7 8">BSR3</strain>
    </source>
</reference>
<feature type="transmembrane region" description="Helical" evidence="5">
    <location>
        <begin position="340"/>
        <end position="360"/>
    </location>
</feature>
<dbReference type="eggNOG" id="COG2271">
    <property type="taxonomic scope" value="Bacteria"/>
</dbReference>
<feature type="transmembrane region" description="Helical" evidence="5">
    <location>
        <begin position="30"/>
        <end position="54"/>
    </location>
</feature>
<evidence type="ECO:0000256" key="3">
    <source>
        <dbReference type="ARBA" id="ARBA00022989"/>
    </source>
</evidence>
<feature type="transmembrane region" description="Helical" evidence="5">
    <location>
        <begin position="366"/>
        <end position="393"/>
    </location>
</feature>
<dbReference type="PANTHER" id="PTHR23508">
    <property type="entry name" value="CARBOXYLIC ACID TRANSPORTER PROTEIN HOMOLOG"/>
    <property type="match status" value="1"/>
</dbReference>
<dbReference type="Proteomes" id="UP000008316">
    <property type="component" value="Chromosome 1"/>
</dbReference>
<keyword evidence="2 5" id="KW-0812">Transmembrane</keyword>